<accession>A0ACC1HR43</accession>
<evidence type="ECO:0000313" key="2">
    <source>
        <dbReference type="Proteomes" id="UP001145114"/>
    </source>
</evidence>
<dbReference type="Proteomes" id="UP001145114">
    <property type="component" value="Unassembled WGS sequence"/>
</dbReference>
<gene>
    <name evidence="1" type="primary">GDT1</name>
    <name evidence="1" type="ORF">EV182_005375</name>
</gene>
<protein>
    <submittedName>
        <fullName evidence="1">GCR1-dependent translation factor 1</fullName>
    </submittedName>
</protein>
<evidence type="ECO:0000313" key="1">
    <source>
        <dbReference type="EMBL" id="KAJ1677816.1"/>
    </source>
</evidence>
<organism evidence="1 2">
    <name type="scientific">Spiromyces aspiralis</name>
    <dbReference type="NCBI Taxonomy" id="68401"/>
    <lineage>
        <taxon>Eukaryota</taxon>
        <taxon>Fungi</taxon>
        <taxon>Fungi incertae sedis</taxon>
        <taxon>Zoopagomycota</taxon>
        <taxon>Kickxellomycotina</taxon>
        <taxon>Kickxellomycetes</taxon>
        <taxon>Kickxellales</taxon>
        <taxon>Kickxellaceae</taxon>
        <taxon>Spiromyces</taxon>
    </lineage>
</organism>
<reference evidence="1" key="1">
    <citation type="submission" date="2022-06" db="EMBL/GenBank/DDBJ databases">
        <title>Phylogenomic reconstructions and comparative analyses of Kickxellomycotina fungi.</title>
        <authorList>
            <person name="Reynolds N.K."/>
            <person name="Stajich J.E."/>
            <person name="Barry K."/>
            <person name="Grigoriev I.V."/>
            <person name="Crous P."/>
            <person name="Smith M.E."/>
        </authorList>
    </citation>
    <scope>NUCLEOTIDE SEQUENCE</scope>
    <source>
        <strain evidence="1">RSA 2271</strain>
    </source>
</reference>
<keyword evidence="2" id="KW-1185">Reference proteome</keyword>
<name>A0ACC1HR43_9FUNG</name>
<proteinExistence type="predicted"/>
<sequence length="312" mass="33322">MADVATVAATTFAAATSTLKVVPLFELNLPDNAGPADAVGSIDGAGRGTDSLLASLLMIFVSEIGDKTFLIAAIMAMQNSRMLIFSAACAALWLMSVLSAFLGRAVVNVVPHMWVSVLAAVMFWVFGAKMLKEAYDMGDDEIYQELEEVTAELDEKNLVREQRELEGGSVANSEKQMPTNAVAVDSLGGRDGDDGGHPTRKGRACCWSKSARNLMGLLLSPMFVETFVLIFLAEWGDRSQLATIALGAAKNVWGVVVGTIVGHTICTGAAVLGGRLLATRISVKKVTYAGGILFVIFGFLYLYEVYAEYQSN</sequence>
<comment type="caution">
    <text evidence="1">The sequence shown here is derived from an EMBL/GenBank/DDBJ whole genome shotgun (WGS) entry which is preliminary data.</text>
</comment>
<dbReference type="EMBL" id="JAMZIH010001892">
    <property type="protein sequence ID" value="KAJ1677816.1"/>
    <property type="molecule type" value="Genomic_DNA"/>
</dbReference>